<dbReference type="KEGG" id="upl:DSM104440_00717"/>
<evidence type="ECO:0008006" key="3">
    <source>
        <dbReference type="Google" id="ProtNLM"/>
    </source>
</evidence>
<dbReference type="SUPFAM" id="SSF54637">
    <property type="entry name" value="Thioesterase/thiol ester dehydrase-isomerase"/>
    <property type="match status" value="1"/>
</dbReference>
<dbReference type="InterPro" id="IPR029069">
    <property type="entry name" value="HotDog_dom_sf"/>
</dbReference>
<evidence type="ECO:0000313" key="1">
    <source>
        <dbReference type="EMBL" id="QJR13925.1"/>
    </source>
</evidence>
<protein>
    <recommendedName>
        <fullName evidence="3">Tetrameric acyl-CoA thioesterase</fullName>
    </recommendedName>
</protein>
<organism evidence="1 2">
    <name type="scientific">Usitatibacter palustris</name>
    <dbReference type="NCBI Taxonomy" id="2732487"/>
    <lineage>
        <taxon>Bacteria</taxon>
        <taxon>Pseudomonadati</taxon>
        <taxon>Pseudomonadota</taxon>
        <taxon>Betaproteobacteria</taxon>
        <taxon>Nitrosomonadales</taxon>
        <taxon>Usitatibacteraceae</taxon>
        <taxon>Usitatibacter</taxon>
    </lineage>
</organism>
<dbReference type="EMBL" id="CP053073">
    <property type="protein sequence ID" value="QJR13925.1"/>
    <property type="molecule type" value="Genomic_DNA"/>
</dbReference>
<name>A0A6M4H3K1_9PROT</name>
<reference evidence="1 2" key="1">
    <citation type="submission" date="2020-04" db="EMBL/GenBank/DDBJ databases">
        <title>Usitatibacter rugosus gen. nov., sp. nov. and Usitatibacter palustris sp. nov., novel members of Usitatibacteraceae fam. nov. within the order Nitrosomonadales isolated from soil.</title>
        <authorList>
            <person name="Huber K.J."/>
            <person name="Neumann-Schaal M."/>
            <person name="Geppert A."/>
            <person name="Luckner M."/>
            <person name="Wanner G."/>
            <person name="Overmann J."/>
        </authorList>
    </citation>
    <scope>NUCLEOTIDE SEQUENCE [LARGE SCALE GENOMIC DNA]</scope>
    <source>
        <strain evidence="1 2">Swamp67</strain>
    </source>
</reference>
<dbReference type="Pfam" id="PF14539">
    <property type="entry name" value="DUF4442"/>
    <property type="match status" value="1"/>
</dbReference>
<dbReference type="AlphaFoldDB" id="A0A6M4H3K1"/>
<dbReference type="InParanoid" id="A0A6M4H3K1"/>
<sequence>MNLWPPFRGAGIKVREISPDFRKARVELRMRLLNRNYVGTHFGGSLFSMTDPFFMVLMMHNLGQDYIVWDKAGQIRFIKPGKGTITANFEITQAMVDEAIAKTANGDKFEPTYGVDLVNGEGETVARVEKTLHIRKKK</sequence>
<dbReference type="InterPro" id="IPR027961">
    <property type="entry name" value="DUF4442"/>
</dbReference>
<gene>
    <name evidence="1" type="ORF">DSM104440_00717</name>
</gene>
<dbReference type="Proteomes" id="UP000503096">
    <property type="component" value="Chromosome"/>
</dbReference>
<dbReference type="RefSeq" id="WP_171160679.1">
    <property type="nucleotide sequence ID" value="NZ_CP053073.1"/>
</dbReference>
<accession>A0A6M4H3K1</accession>
<keyword evidence="2" id="KW-1185">Reference proteome</keyword>
<dbReference type="Gene3D" id="3.10.129.10">
    <property type="entry name" value="Hotdog Thioesterase"/>
    <property type="match status" value="1"/>
</dbReference>
<evidence type="ECO:0000313" key="2">
    <source>
        <dbReference type="Proteomes" id="UP000503096"/>
    </source>
</evidence>
<proteinExistence type="predicted"/>